<accession>A0A6I3LKM2</accession>
<comment type="caution">
    <text evidence="2">The sequence shown here is derived from an EMBL/GenBank/DDBJ whole genome shotgun (WGS) entry which is preliminary data.</text>
</comment>
<evidence type="ECO:0000259" key="1">
    <source>
        <dbReference type="PROSITE" id="PS50042"/>
    </source>
</evidence>
<dbReference type="Pfam" id="PF00027">
    <property type="entry name" value="cNMP_binding"/>
    <property type="match status" value="1"/>
</dbReference>
<dbReference type="EMBL" id="WMJX01000032">
    <property type="protein sequence ID" value="MTG98873.1"/>
    <property type="molecule type" value="Genomic_DNA"/>
</dbReference>
<dbReference type="InterPro" id="IPR000595">
    <property type="entry name" value="cNMP-bd_dom"/>
</dbReference>
<proteinExistence type="predicted"/>
<feature type="domain" description="Cyclic nucleotide-binding" evidence="1">
    <location>
        <begin position="14"/>
        <end position="114"/>
    </location>
</feature>
<dbReference type="AlphaFoldDB" id="A0A6I3LKM2"/>
<protein>
    <submittedName>
        <fullName evidence="2">Cyclic nucleotide-binding domain-containing protein</fullName>
    </submittedName>
</protein>
<dbReference type="InterPro" id="IPR014710">
    <property type="entry name" value="RmlC-like_jellyroll"/>
</dbReference>
<reference evidence="2 3" key="1">
    <citation type="submission" date="2019-11" db="EMBL/GenBank/DDBJ databases">
        <title>Genome of Strain BIT-d1.</title>
        <authorList>
            <person name="Yang Y."/>
        </authorList>
    </citation>
    <scope>NUCLEOTIDE SEQUENCE [LARGE SCALE GENOMIC DNA]</scope>
    <source>
        <strain evidence="2 3">BIT-d1</strain>
    </source>
</reference>
<dbReference type="Gene3D" id="2.60.120.10">
    <property type="entry name" value="Jelly Rolls"/>
    <property type="match status" value="1"/>
</dbReference>
<gene>
    <name evidence="2" type="ORF">GJV76_12150</name>
</gene>
<dbReference type="Proteomes" id="UP000438760">
    <property type="component" value="Unassembled WGS sequence"/>
</dbReference>
<dbReference type="InterPro" id="IPR018490">
    <property type="entry name" value="cNMP-bd_dom_sf"/>
</dbReference>
<dbReference type="CDD" id="cd00038">
    <property type="entry name" value="CAP_ED"/>
    <property type="match status" value="1"/>
</dbReference>
<dbReference type="SUPFAM" id="SSF51206">
    <property type="entry name" value="cAMP-binding domain-like"/>
    <property type="match status" value="1"/>
</dbReference>
<dbReference type="OrthoDB" id="1092431at2"/>
<dbReference type="PROSITE" id="PS50042">
    <property type="entry name" value="CNMP_BINDING_3"/>
    <property type="match status" value="1"/>
</dbReference>
<organism evidence="2 3">
    <name type="scientific">Myroides albus</name>
    <dbReference type="NCBI Taxonomy" id="2562892"/>
    <lineage>
        <taxon>Bacteria</taxon>
        <taxon>Pseudomonadati</taxon>
        <taxon>Bacteroidota</taxon>
        <taxon>Flavobacteriia</taxon>
        <taxon>Flavobacteriales</taxon>
        <taxon>Flavobacteriaceae</taxon>
        <taxon>Myroides</taxon>
    </lineage>
</organism>
<dbReference type="RefSeq" id="WP_155092886.1">
    <property type="nucleotide sequence ID" value="NZ_CP102754.1"/>
</dbReference>
<evidence type="ECO:0000313" key="3">
    <source>
        <dbReference type="Proteomes" id="UP000438760"/>
    </source>
</evidence>
<sequence length="190" mass="22548">MKNLITYLQNSVEFTDEELDKVLSYFHYEKYEKGVQLTNSGTNSHKLYFVSKGCVRIFYINEAGQDATRYIAFENQFATALVNFIDNSSSYEYLQTLEVTEAYWITHNDFYNLLESMPKWEKFYRKYLELAYLNNTARHFEMVTMDASERYKRLLSQNPIIVRRLPNKIVATYLNVSQETLSRIKSKVLI</sequence>
<evidence type="ECO:0000313" key="2">
    <source>
        <dbReference type="EMBL" id="MTG98873.1"/>
    </source>
</evidence>
<name>A0A6I3LKM2_9FLAO</name>
<keyword evidence="3" id="KW-1185">Reference proteome</keyword>